<evidence type="ECO:0000313" key="2">
    <source>
        <dbReference type="EMBL" id="RKR04260.1"/>
    </source>
</evidence>
<dbReference type="AntiFam" id="ANF00095">
    <property type="entry name" value="Shadow ORF (opposite ABC transporters)"/>
</dbReference>
<dbReference type="Pfam" id="PF13472">
    <property type="entry name" value="Lipase_GDSL_2"/>
    <property type="match status" value="1"/>
</dbReference>
<dbReference type="InterPro" id="IPR051532">
    <property type="entry name" value="Ester_Hydrolysis_Enzymes"/>
</dbReference>
<dbReference type="Gene3D" id="3.40.50.1110">
    <property type="entry name" value="SGNH hydrolase"/>
    <property type="match status" value="1"/>
</dbReference>
<dbReference type="EMBL" id="RBIN01000004">
    <property type="protein sequence ID" value="RKR04260.1"/>
    <property type="molecule type" value="Genomic_DNA"/>
</dbReference>
<feature type="domain" description="SGNH hydrolase-type esterase" evidence="1">
    <location>
        <begin position="82"/>
        <end position="229"/>
    </location>
</feature>
<dbReference type="Proteomes" id="UP000281975">
    <property type="component" value="Unassembled WGS sequence"/>
</dbReference>
<organism evidence="2 3">
    <name type="scientific">Kushneria sinocarnis</name>
    <dbReference type="NCBI Taxonomy" id="595502"/>
    <lineage>
        <taxon>Bacteria</taxon>
        <taxon>Pseudomonadati</taxon>
        <taxon>Pseudomonadota</taxon>
        <taxon>Gammaproteobacteria</taxon>
        <taxon>Oceanospirillales</taxon>
        <taxon>Halomonadaceae</taxon>
        <taxon>Kushneria</taxon>
    </lineage>
</organism>
<dbReference type="InterPro" id="IPR013830">
    <property type="entry name" value="SGNH_hydro"/>
</dbReference>
<sequence>MSHQHQGGTGFAVETEQQLGDPATGDAIKIAGGLVGKDQLRLGDEGAGNRYPLLFATRKLFGQMMQPLAQSDPLQPVPGGRGVERSEGWVSLLRERLGDAHQVVNASTSGDTTAGGLSRLPEALERTRPDIVLLELGGNDGLRGLSLEQMKSNLAQMIEQSRAAGARVGLLGIRIPPNYGQAYTEAFRAIYPELAQRYEIPLVPFLLEGVALNDELMQSDGIHPNAEGQPIILDNVWPVLQGLLQTPDSATAQRAGS</sequence>
<comment type="caution">
    <text evidence="2">The sequence shown here is derived from an EMBL/GenBank/DDBJ whole genome shotgun (WGS) entry which is preliminary data.</text>
</comment>
<proteinExistence type="predicted"/>
<dbReference type="AlphaFoldDB" id="A0A420WX04"/>
<dbReference type="PANTHER" id="PTHR30383">
    <property type="entry name" value="THIOESTERASE 1/PROTEASE 1/LYSOPHOSPHOLIPASE L1"/>
    <property type="match status" value="1"/>
</dbReference>
<dbReference type="SUPFAM" id="SSF52266">
    <property type="entry name" value="SGNH hydrolase"/>
    <property type="match status" value="1"/>
</dbReference>
<dbReference type="CDD" id="cd01822">
    <property type="entry name" value="Lysophospholipase_L1_like"/>
    <property type="match status" value="1"/>
</dbReference>
<protein>
    <submittedName>
        <fullName evidence="2">Lysophospholipase L1-like esterase</fullName>
    </submittedName>
</protein>
<dbReference type="InterPro" id="IPR036514">
    <property type="entry name" value="SGNH_hydro_sf"/>
</dbReference>
<gene>
    <name evidence="2" type="ORF">C7446_1464</name>
</gene>
<evidence type="ECO:0000259" key="1">
    <source>
        <dbReference type="Pfam" id="PF13472"/>
    </source>
</evidence>
<name>A0A420WX04_9GAMM</name>
<dbReference type="AntiFam" id="ANF00142">
    <property type="entry name" value="Shadow ORF (opposite yadG)"/>
</dbReference>
<keyword evidence="3" id="KW-1185">Reference proteome</keyword>
<reference evidence="2 3" key="1">
    <citation type="submission" date="2018-10" db="EMBL/GenBank/DDBJ databases">
        <title>Genomic Encyclopedia of Type Strains, Phase IV (KMG-IV): sequencing the most valuable type-strain genomes for metagenomic binning, comparative biology and taxonomic classification.</title>
        <authorList>
            <person name="Goeker M."/>
        </authorList>
    </citation>
    <scope>NUCLEOTIDE SEQUENCE [LARGE SCALE GENOMIC DNA]</scope>
    <source>
        <strain evidence="2 3">DSM 23229</strain>
    </source>
</reference>
<evidence type="ECO:0000313" key="3">
    <source>
        <dbReference type="Proteomes" id="UP000281975"/>
    </source>
</evidence>
<dbReference type="GO" id="GO:0004622">
    <property type="term" value="F:phosphatidylcholine lysophospholipase activity"/>
    <property type="evidence" value="ECO:0007669"/>
    <property type="project" value="TreeGrafter"/>
</dbReference>
<accession>A0A420WX04</accession>
<dbReference type="PANTHER" id="PTHR30383:SF24">
    <property type="entry name" value="THIOESTERASE 1_PROTEASE 1_LYSOPHOSPHOLIPASE L1"/>
    <property type="match status" value="1"/>
</dbReference>